<dbReference type="GO" id="GO:0016020">
    <property type="term" value="C:membrane"/>
    <property type="evidence" value="ECO:0007669"/>
    <property type="project" value="UniProtKB-SubCell"/>
</dbReference>
<dbReference type="PANTHER" id="PTHR43461">
    <property type="entry name" value="TRANSMEMBRANE PROTEIN 256"/>
    <property type="match status" value="1"/>
</dbReference>
<evidence type="ECO:0000313" key="6">
    <source>
        <dbReference type="EMBL" id="KIK06895.1"/>
    </source>
</evidence>
<dbReference type="AlphaFoldDB" id="A0A0C9X426"/>
<dbReference type="Proteomes" id="UP000054477">
    <property type="component" value="Unassembled WGS sequence"/>
</dbReference>
<comment type="subcellular location">
    <subcellularLocation>
        <location evidence="1">Membrane</location>
        <topology evidence="1">Multi-pass membrane protein</topology>
    </subcellularLocation>
</comment>
<dbReference type="EMBL" id="KN838550">
    <property type="protein sequence ID" value="KIK06895.1"/>
    <property type="molecule type" value="Genomic_DNA"/>
</dbReference>
<dbReference type="HOGENOM" id="CLU_096548_0_2_1"/>
<feature type="transmembrane region" description="Helical" evidence="5">
    <location>
        <begin position="84"/>
        <end position="103"/>
    </location>
</feature>
<evidence type="ECO:0000256" key="4">
    <source>
        <dbReference type="ARBA" id="ARBA00023136"/>
    </source>
</evidence>
<reference evidence="7" key="2">
    <citation type="submission" date="2015-01" db="EMBL/GenBank/DDBJ databases">
        <title>Evolutionary Origins and Diversification of the Mycorrhizal Mutualists.</title>
        <authorList>
            <consortium name="DOE Joint Genome Institute"/>
            <consortium name="Mycorrhizal Genomics Consortium"/>
            <person name="Kohler A."/>
            <person name="Kuo A."/>
            <person name="Nagy L.G."/>
            <person name="Floudas D."/>
            <person name="Copeland A."/>
            <person name="Barry K.W."/>
            <person name="Cichocki N."/>
            <person name="Veneault-Fourrey C."/>
            <person name="LaButti K."/>
            <person name="Lindquist E.A."/>
            <person name="Lipzen A."/>
            <person name="Lundell T."/>
            <person name="Morin E."/>
            <person name="Murat C."/>
            <person name="Riley R."/>
            <person name="Ohm R."/>
            <person name="Sun H."/>
            <person name="Tunlid A."/>
            <person name="Henrissat B."/>
            <person name="Grigoriev I.V."/>
            <person name="Hibbett D.S."/>
            <person name="Martin F."/>
        </authorList>
    </citation>
    <scope>NUCLEOTIDE SEQUENCE [LARGE SCALE GENOMIC DNA]</scope>
    <source>
        <strain evidence="7">LaAM-08-1</strain>
    </source>
</reference>
<keyword evidence="7" id="KW-1185">Reference proteome</keyword>
<name>A0A0C9X426_9AGAR</name>
<evidence type="ECO:0000256" key="5">
    <source>
        <dbReference type="SAM" id="Phobius"/>
    </source>
</evidence>
<protein>
    <submittedName>
        <fullName evidence="6">Uncharacterized protein</fullName>
    </submittedName>
</protein>
<feature type="transmembrane region" description="Helical" evidence="5">
    <location>
        <begin position="56"/>
        <end position="78"/>
    </location>
</feature>
<dbReference type="InterPro" id="IPR006696">
    <property type="entry name" value="DUF423"/>
</dbReference>
<sequence length="105" mass="10894">MENGSHICSEAHGLRQRPGITEAKIHAWETASSYGVYNGLALLLVSMHPRFATHRFAGPAIALGGLAFSGSIMGLVLAGDGLKFLGPITPLGAVAMIAGYISLAF</sequence>
<dbReference type="PANTHER" id="PTHR43461:SF1">
    <property type="entry name" value="TRANSMEMBRANE PROTEIN 256"/>
    <property type="match status" value="1"/>
</dbReference>
<keyword evidence="3 5" id="KW-1133">Transmembrane helix</keyword>
<accession>A0A0C9X426</accession>
<dbReference type="Pfam" id="PF04241">
    <property type="entry name" value="DUF423"/>
    <property type="match status" value="1"/>
</dbReference>
<reference evidence="6 7" key="1">
    <citation type="submission" date="2014-04" db="EMBL/GenBank/DDBJ databases">
        <authorList>
            <consortium name="DOE Joint Genome Institute"/>
            <person name="Kuo A."/>
            <person name="Kohler A."/>
            <person name="Nagy L.G."/>
            <person name="Floudas D."/>
            <person name="Copeland A."/>
            <person name="Barry K.W."/>
            <person name="Cichocki N."/>
            <person name="Veneault-Fourrey C."/>
            <person name="LaButti K."/>
            <person name="Lindquist E.A."/>
            <person name="Lipzen A."/>
            <person name="Lundell T."/>
            <person name="Morin E."/>
            <person name="Murat C."/>
            <person name="Sun H."/>
            <person name="Tunlid A."/>
            <person name="Henrissat B."/>
            <person name="Grigoriev I.V."/>
            <person name="Hibbett D.S."/>
            <person name="Martin F."/>
            <person name="Nordberg H.P."/>
            <person name="Cantor M.N."/>
            <person name="Hua S.X."/>
        </authorList>
    </citation>
    <scope>NUCLEOTIDE SEQUENCE [LARGE SCALE GENOMIC DNA]</scope>
    <source>
        <strain evidence="6 7">LaAM-08-1</strain>
    </source>
</reference>
<evidence type="ECO:0000256" key="2">
    <source>
        <dbReference type="ARBA" id="ARBA00022692"/>
    </source>
</evidence>
<keyword evidence="2 5" id="KW-0812">Transmembrane</keyword>
<proteinExistence type="predicted"/>
<evidence type="ECO:0000256" key="3">
    <source>
        <dbReference type="ARBA" id="ARBA00022989"/>
    </source>
</evidence>
<keyword evidence="4 5" id="KW-0472">Membrane</keyword>
<dbReference type="OrthoDB" id="269173at2759"/>
<gene>
    <name evidence="6" type="ORF">K443DRAFT_129476</name>
</gene>
<evidence type="ECO:0000256" key="1">
    <source>
        <dbReference type="ARBA" id="ARBA00004141"/>
    </source>
</evidence>
<organism evidence="6 7">
    <name type="scientific">Laccaria amethystina LaAM-08-1</name>
    <dbReference type="NCBI Taxonomy" id="1095629"/>
    <lineage>
        <taxon>Eukaryota</taxon>
        <taxon>Fungi</taxon>
        <taxon>Dikarya</taxon>
        <taxon>Basidiomycota</taxon>
        <taxon>Agaricomycotina</taxon>
        <taxon>Agaricomycetes</taxon>
        <taxon>Agaricomycetidae</taxon>
        <taxon>Agaricales</taxon>
        <taxon>Agaricineae</taxon>
        <taxon>Hydnangiaceae</taxon>
        <taxon>Laccaria</taxon>
    </lineage>
</organism>
<evidence type="ECO:0000313" key="7">
    <source>
        <dbReference type="Proteomes" id="UP000054477"/>
    </source>
</evidence>